<protein>
    <submittedName>
        <fullName evidence="1">Transcriptional regulator LeuO</fullName>
    </submittedName>
</protein>
<keyword evidence="2" id="KW-1185">Reference proteome</keyword>
<evidence type="ECO:0000313" key="1">
    <source>
        <dbReference type="EMBL" id="GIX62653.1"/>
    </source>
</evidence>
<evidence type="ECO:0000313" key="2">
    <source>
        <dbReference type="Proteomes" id="UP001497744"/>
    </source>
</evidence>
<reference evidence="1 2" key="1">
    <citation type="submission" date="2021-06" db="EMBL/GenBank/DDBJ databases">
        <title>Genome sequence of Babesia caballi.</title>
        <authorList>
            <person name="Yamagishi J."/>
            <person name="Kidaka T."/>
            <person name="Ochi A."/>
        </authorList>
    </citation>
    <scope>NUCLEOTIDE SEQUENCE [LARGE SCALE GENOMIC DNA]</scope>
    <source>
        <strain evidence="1">USDA-D6B2</strain>
    </source>
</reference>
<dbReference type="Proteomes" id="UP001497744">
    <property type="component" value="Unassembled WGS sequence"/>
</dbReference>
<proteinExistence type="predicted"/>
<dbReference type="AlphaFoldDB" id="A0AAV4LR39"/>
<organism evidence="1 2">
    <name type="scientific">Babesia caballi</name>
    <dbReference type="NCBI Taxonomy" id="5871"/>
    <lineage>
        <taxon>Eukaryota</taxon>
        <taxon>Sar</taxon>
        <taxon>Alveolata</taxon>
        <taxon>Apicomplexa</taxon>
        <taxon>Aconoidasida</taxon>
        <taxon>Piroplasmida</taxon>
        <taxon>Babesiidae</taxon>
        <taxon>Babesia</taxon>
    </lineage>
</organism>
<dbReference type="RefSeq" id="XP_067714722.1">
    <property type="nucleotide sequence ID" value="XM_067858621.1"/>
</dbReference>
<gene>
    <name evidence="1" type="ORF">BcabD6B2_20880</name>
</gene>
<comment type="caution">
    <text evidence="1">The sequence shown here is derived from an EMBL/GenBank/DDBJ whole genome shotgun (WGS) entry which is preliminary data.</text>
</comment>
<name>A0AAV4LR39_BABCB</name>
<sequence length="264" mass="28026">MERDPDLGGRLEEPAGGVVGNVEQRFDREGRVGVEVQLVHRLAPGGVVEVPEELGVLLVRGGLLHPQGLLRSDLHLGVLLLDVEREVDKGRELLRDALHVARVGEGEAVVAKVADDLGPPRQAVHLPDGEGPGAVGRPVVALGALFRVEAAREHLDALRDDEAAVEADAELADDGVGLVLGVEGRVLEEGEGAGFGDGAEAFLRGFEEPELLECVAGVADELPDEDFLVCVEGVGHNLEQLLYLRLELRQLTSPGDCSEEKARG</sequence>
<accession>A0AAV4LR39</accession>
<dbReference type="GeneID" id="94194134"/>
<dbReference type="EMBL" id="BPLF01000002">
    <property type="protein sequence ID" value="GIX62653.1"/>
    <property type="molecule type" value="Genomic_DNA"/>
</dbReference>